<sequence length="73" mass="7887">MAALQANINAIANVLTVIRTGEKAIRAAERAIAKARSEDKFIARLNLAALEKRVLHRVTSAQTKAHKVLCPAV</sequence>
<dbReference type="EMBL" id="MN740994">
    <property type="protein sequence ID" value="QHU21980.1"/>
    <property type="molecule type" value="Genomic_DNA"/>
</dbReference>
<proteinExistence type="predicted"/>
<protein>
    <submittedName>
        <fullName evidence="1">Uncharacterized protein</fullName>
    </submittedName>
</protein>
<name>A0A6C0KZ93_9ZZZZ</name>
<evidence type="ECO:0000313" key="1">
    <source>
        <dbReference type="EMBL" id="QHU21980.1"/>
    </source>
</evidence>
<reference evidence="1" key="1">
    <citation type="journal article" date="2020" name="Nature">
        <title>Giant virus diversity and host interactions through global metagenomics.</title>
        <authorList>
            <person name="Schulz F."/>
            <person name="Roux S."/>
            <person name="Paez-Espino D."/>
            <person name="Jungbluth S."/>
            <person name="Walsh D.A."/>
            <person name="Denef V.J."/>
            <person name="McMahon K.D."/>
            <person name="Konstantinidis K.T."/>
            <person name="Eloe-Fadrosh E.A."/>
            <person name="Kyrpides N.C."/>
            <person name="Woyke T."/>
        </authorList>
    </citation>
    <scope>NUCLEOTIDE SEQUENCE</scope>
    <source>
        <strain evidence="1">GVMAG-S-3300013286-35</strain>
    </source>
</reference>
<accession>A0A6C0KZ93</accession>
<organism evidence="1">
    <name type="scientific">viral metagenome</name>
    <dbReference type="NCBI Taxonomy" id="1070528"/>
    <lineage>
        <taxon>unclassified sequences</taxon>
        <taxon>metagenomes</taxon>
        <taxon>organismal metagenomes</taxon>
    </lineage>
</organism>
<dbReference type="AlphaFoldDB" id="A0A6C0KZ93"/>